<evidence type="ECO:0000313" key="7">
    <source>
        <dbReference type="EMBL" id="GJT19309.1"/>
    </source>
</evidence>
<keyword evidence="4" id="KW-0479">Metal-binding</keyword>
<dbReference type="InterPro" id="IPR001878">
    <property type="entry name" value="Znf_CCHC"/>
</dbReference>
<keyword evidence="7" id="KW-0695">RNA-directed DNA polymerase</keyword>
<keyword evidence="2" id="KW-0378">Hydrolase</keyword>
<keyword evidence="3" id="KW-0238">DNA-binding</keyword>
<proteinExistence type="predicted"/>
<dbReference type="InterPro" id="IPR043502">
    <property type="entry name" value="DNA/RNA_pol_sf"/>
</dbReference>
<dbReference type="Pfam" id="PF00098">
    <property type="entry name" value="zf-CCHC"/>
    <property type="match status" value="2"/>
</dbReference>
<dbReference type="PANTHER" id="PTHR15503:SF45">
    <property type="entry name" value="RNA-DIRECTED DNA POLYMERASE HOMOLOG"/>
    <property type="match status" value="1"/>
</dbReference>
<dbReference type="SMART" id="SM00343">
    <property type="entry name" value="ZnF_C2HC"/>
    <property type="match status" value="4"/>
</dbReference>
<dbReference type="Gene3D" id="3.30.70.270">
    <property type="match status" value="1"/>
</dbReference>
<keyword evidence="4" id="KW-0863">Zinc-finger</keyword>
<dbReference type="Gene3D" id="4.10.60.10">
    <property type="entry name" value="Zinc finger, CCHC-type"/>
    <property type="match status" value="2"/>
</dbReference>
<name>A0ABQ5BYK4_9ASTR</name>
<feature type="region of interest" description="Disordered" evidence="5">
    <location>
        <begin position="146"/>
        <end position="173"/>
    </location>
</feature>
<keyword evidence="7" id="KW-0808">Transferase</keyword>
<dbReference type="PANTHER" id="PTHR15503">
    <property type="entry name" value="LDOC1 RELATED"/>
    <property type="match status" value="1"/>
</dbReference>
<reference evidence="7" key="2">
    <citation type="submission" date="2022-01" db="EMBL/GenBank/DDBJ databases">
        <authorList>
            <person name="Yamashiro T."/>
            <person name="Shiraishi A."/>
            <person name="Satake H."/>
            <person name="Nakayama K."/>
        </authorList>
    </citation>
    <scope>NUCLEOTIDE SEQUENCE</scope>
</reference>
<organism evidence="7 8">
    <name type="scientific">Tanacetum coccineum</name>
    <dbReference type="NCBI Taxonomy" id="301880"/>
    <lineage>
        <taxon>Eukaryota</taxon>
        <taxon>Viridiplantae</taxon>
        <taxon>Streptophyta</taxon>
        <taxon>Embryophyta</taxon>
        <taxon>Tracheophyta</taxon>
        <taxon>Spermatophyta</taxon>
        <taxon>Magnoliopsida</taxon>
        <taxon>eudicotyledons</taxon>
        <taxon>Gunneridae</taxon>
        <taxon>Pentapetalae</taxon>
        <taxon>asterids</taxon>
        <taxon>campanulids</taxon>
        <taxon>Asterales</taxon>
        <taxon>Asteraceae</taxon>
        <taxon>Asteroideae</taxon>
        <taxon>Anthemideae</taxon>
        <taxon>Anthemidinae</taxon>
        <taxon>Tanacetum</taxon>
    </lineage>
</organism>
<evidence type="ECO:0000256" key="3">
    <source>
        <dbReference type="ARBA" id="ARBA00023125"/>
    </source>
</evidence>
<dbReference type="EMBL" id="BQNB010013706">
    <property type="protein sequence ID" value="GJT19309.1"/>
    <property type="molecule type" value="Genomic_DNA"/>
</dbReference>
<dbReference type="InterPro" id="IPR043128">
    <property type="entry name" value="Rev_trsase/Diguanyl_cyclase"/>
</dbReference>
<keyword evidence="8" id="KW-1185">Reference proteome</keyword>
<dbReference type="Pfam" id="PF08284">
    <property type="entry name" value="RVP_2"/>
    <property type="match status" value="1"/>
</dbReference>
<dbReference type="SUPFAM" id="SSF57756">
    <property type="entry name" value="Retrovirus zinc finger-like domains"/>
    <property type="match status" value="2"/>
</dbReference>
<evidence type="ECO:0000256" key="5">
    <source>
        <dbReference type="SAM" id="MobiDB-lite"/>
    </source>
</evidence>
<feature type="domain" description="CCHC-type" evidence="6">
    <location>
        <begin position="245"/>
        <end position="260"/>
    </location>
</feature>
<feature type="compositionally biased region" description="Gly residues" evidence="5">
    <location>
        <begin position="23"/>
        <end position="35"/>
    </location>
</feature>
<keyword evidence="1" id="KW-0645">Protease</keyword>
<dbReference type="InterPro" id="IPR032567">
    <property type="entry name" value="RTL1-rel"/>
</dbReference>
<dbReference type="InterPro" id="IPR041577">
    <property type="entry name" value="RT_RNaseH_2"/>
</dbReference>
<evidence type="ECO:0000259" key="6">
    <source>
        <dbReference type="PROSITE" id="PS50158"/>
    </source>
</evidence>
<dbReference type="GO" id="GO:0003964">
    <property type="term" value="F:RNA-directed DNA polymerase activity"/>
    <property type="evidence" value="ECO:0007669"/>
    <property type="project" value="UniProtKB-KW"/>
</dbReference>
<keyword evidence="2" id="KW-0064">Aspartyl protease</keyword>
<keyword evidence="4" id="KW-0862">Zinc</keyword>
<evidence type="ECO:0000256" key="2">
    <source>
        <dbReference type="ARBA" id="ARBA00022750"/>
    </source>
</evidence>
<gene>
    <name evidence="7" type="ORF">Tco_0878015</name>
</gene>
<keyword evidence="7" id="KW-0548">Nucleotidyltransferase</keyword>
<comment type="caution">
    <text evidence="7">The sequence shown here is derived from an EMBL/GenBank/DDBJ whole genome shotgun (WGS) entry which is preliminary data.</text>
</comment>
<reference evidence="7" key="1">
    <citation type="journal article" date="2022" name="Int. J. Mol. Sci.">
        <title>Draft Genome of Tanacetum Coccineum: Genomic Comparison of Closely Related Tanacetum-Family Plants.</title>
        <authorList>
            <person name="Yamashiro T."/>
            <person name="Shiraishi A."/>
            <person name="Nakayama K."/>
            <person name="Satake H."/>
        </authorList>
    </citation>
    <scope>NUCLEOTIDE SEQUENCE</scope>
</reference>
<dbReference type="CDD" id="cd00303">
    <property type="entry name" value="retropepsin_like"/>
    <property type="match status" value="1"/>
</dbReference>
<evidence type="ECO:0000313" key="8">
    <source>
        <dbReference type="Proteomes" id="UP001151760"/>
    </source>
</evidence>
<dbReference type="SUPFAM" id="SSF56672">
    <property type="entry name" value="DNA/RNA polymerases"/>
    <property type="match status" value="1"/>
</dbReference>
<feature type="compositionally biased region" description="Gly residues" evidence="5">
    <location>
        <begin position="1"/>
        <end position="11"/>
    </location>
</feature>
<dbReference type="PROSITE" id="PS50158">
    <property type="entry name" value="ZF_CCHC"/>
    <property type="match status" value="2"/>
</dbReference>
<feature type="region of interest" description="Disordered" evidence="5">
    <location>
        <begin position="1"/>
        <end position="36"/>
    </location>
</feature>
<sequence length="830" mass="92475">MGGRTSRGGGRTRGRSSDQGNGEIDGQGGQVGGQGTKVAKVETWGMVGIQNGNAVNDNIRGDAKNVIENNDRRGCTYKEFLACNPKECDGKGGTYVVELSNPHTRLRGHYRAGHAAYTDRFHELARVMQKARTLIDEAVKNVSLKKNLEKSGNNRESSRDRNVRDDNKRTRTGNAFATTTNLVRMEYNGPIPKYISYNLHHPLEMPCRACFNCGRLGHMVKDYRVALRMINPVNARNLTATLGLCYECGGTNHLKAACPRLNQAQRLGGNRPNQVVANNGGQGHGNNGNQACGRAFMLGAKETRQDPNIMTGTFTLNNHYATILFDFSTDYSFVSITFIPLLGIEPSDLGFSYEIKIASEQLVEIDKVIKGCKLEIQGHMFDINLIPFRSGSFDVIIALFGIEQLAVLVRNARDENKRTRTGNAFATTTNRVRMEYNGPIPKYISYNLHHPLEMPCRACFNCGRLGHMVKDYRVALRMINPVNARNLTATLGLCYECGGTNHLKAACPRLNQAQRLGGNRPNQVVANNGGQGHGNNGIEPSDIGFSYEIEIASEQLVEIDKVIKGCKLEIQGHMFDINLIPFGSGSFDVIIVRIPLPDVKVLRVIGERLEEKMRHVMSAKAKEQKQEEIVILVPGAILVAKSPYRMTPSEMEELSCQLKELQDKELNKLTIKNRYPLPRLDDLFYQLQGSQYFSKRDLRPYLEKFVIVFIDDILVYSNTREEHEFLGYVINGDGIHVDPSKDHERAFQTLKDKLCNAPVLAIPDGSKDFVVYCDASDLGLGCVLMQRGKSSIKDRILAAHKEASDEPAEMQKGMDELMEGRSDGALYYLD</sequence>
<feature type="domain" description="CCHC-type" evidence="6">
    <location>
        <begin position="494"/>
        <end position="509"/>
    </location>
</feature>
<dbReference type="Proteomes" id="UP001151760">
    <property type="component" value="Unassembled WGS sequence"/>
</dbReference>
<evidence type="ECO:0000256" key="1">
    <source>
        <dbReference type="ARBA" id="ARBA00022670"/>
    </source>
</evidence>
<protein>
    <submittedName>
        <fullName evidence="7">Reverse transcriptase domain-containing protein</fullName>
    </submittedName>
</protein>
<feature type="compositionally biased region" description="Basic and acidic residues" evidence="5">
    <location>
        <begin position="146"/>
        <end position="169"/>
    </location>
</feature>
<evidence type="ECO:0000256" key="4">
    <source>
        <dbReference type="PROSITE-ProRule" id="PRU00047"/>
    </source>
</evidence>
<dbReference type="InterPro" id="IPR036875">
    <property type="entry name" value="Znf_CCHC_sf"/>
</dbReference>
<dbReference type="Pfam" id="PF17919">
    <property type="entry name" value="RT_RNaseH_2"/>
    <property type="match status" value="1"/>
</dbReference>
<accession>A0ABQ5BYK4</accession>